<dbReference type="SUPFAM" id="SSF48403">
    <property type="entry name" value="Ankyrin repeat"/>
    <property type="match status" value="1"/>
</dbReference>
<dbReference type="OrthoDB" id="9995210at2759"/>
<evidence type="ECO:0000313" key="5">
    <source>
        <dbReference type="EMBL" id="OTA34672.1"/>
    </source>
</evidence>
<dbReference type="AlphaFoldDB" id="A0A1Z5TF72"/>
<evidence type="ECO:0000256" key="3">
    <source>
        <dbReference type="PROSITE-ProRule" id="PRU00023"/>
    </source>
</evidence>
<dbReference type="PROSITE" id="PS50297">
    <property type="entry name" value="ANK_REP_REGION"/>
    <property type="match status" value="1"/>
</dbReference>
<dbReference type="InterPro" id="IPR051637">
    <property type="entry name" value="Ank_repeat_dom-contain_49"/>
</dbReference>
<evidence type="ECO:0000256" key="2">
    <source>
        <dbReference type="ARBA" id="ARBA00023043"/>
    </source>
</evidence>
<evidence type="ECO:0000256" key="1">
    <source>
        <dbReference type="ARBA" id="ARBA00022737"/>
    </source>
</evidence>
<dbReference type="Proteomes" id="UP000194280">
    <property type="component" value="Unassembled WGS sequence"/>
</dbReference>
<dbReference type="SMART" id="SM00248">
    <property type="entry name" value="ANK"/>
    <property type="match status" value="2"/>
</dbReference>
<dbReference type="FunCoup" id="A0A1Z5TF72">
    <property type="interactions" value="40"/>
</dbReference>
<dbReference type="PRINTS" id="PR01415">
    <property type="entry name" value="ANKYRIN"/>
</dbReference>
<dbReference type="Pfam" id="PF12796">
    <property type="entry name" value="Ank_2"/>
    <property type="match status" value="1"/>
</dbReference>
<accession>A0A1Z5TF72</accession>
<feature type="repeat" description="ANK" evidence="3">
    <location>
        <begin position="52"/>
        <end position="85"/>
    </location>
</feature>
<protein>
    <submittedName>
        <fullName evidence="5">Uncharacterized protein</fullName>
    </submittedName>
</protein>
<dbReference type="InParanoid" id="A0A1Z5TF72"/>
<dbReference type="STRING" id="1157616.A0A1Z5TF72"/>
<name>A0A1Z5TF72_HORWE</name>
<feature type="region of interest" description="Disordered" evidence="4">
    <location>
        <begin position="153"/>
        <end position="178"/>
    </location>
</feature>
<dbReference type="PROSITE" id="PS50088">
    <property type="entry name" value="ANK_REPEAT"/>
    <property type="match status" value="1"/>
</dbReference>
<dbReference type="InterPro" id="IPR002110">
    <property type="entry name" value="Ankyrin_rpt"/>
</dbReference>
<organism evidence="5 6">
    <name type="scientific">Hortaea werneckii EXF-2000</name>
    <dbReference type="NCBI Taxonomy" id="1157616"/>
    <lineage>
        <taxon>Eukaryota</taxon>
        <taxon>Fungi</taxon>
        <taxon>Dikarya</taxon>
        <taxon>Ascomycota</taxon>
        <taxon>Pezizomycotina</taxon>
        <taxon>Dothideomycetes</taxon>
        <taxon>Dothideomycetidae</taxon>
        <taxon>Mycosphaerellales</taxon>
        <taxon>Teratosphaeriaceae</taxon>
        <taxon>Hortaea</taxon>
    </lineage>
</organism>
<dbReference type="PANTHER" id="PTHR24180:SF53">
    <property type="entry name" value="ANKYRIN REPEAT-CONTAINING PROTEIN C105.02C"/>
    <property type="match status" value="1"/>
</dbReference>
<comment type="caution">
    <text evidence="5">The sequence shown here is derived from an EMBL/GenBank/DDBJ whole genome shotgun (WGS) entry which is preliminary data.</text>
</comment>
<dbReference type="EMBL" id="MUNK01000055">
    <property type="protein sequence ID" value="OTA34672.1"/>
    <property type="molecule type" value="Genomic_DNA"/>
</dbReference>
<reference evidence="5 6" key="1">
    <citation type="submission" date="2017-01" db="EMBL/GenBank/DDBJ databases">
        <title>The recent genome duplication of the halophilic yeast Hortaea werneckii: insights from long-read sequencing.</title>
        <authorList>
            <person name="Sinha S."/>
            <person name="Flibotte S."/>
            <person name="Neira M."/>
            <person name="Lenassi M."/>
            <person name="Gostincar C."/>
            <person name="Stajich J.E."/>
            <person name="Nislow C.E."/>
        </authorList>
    </citation>
    <scope>NUCLEOTIDE SEQUENCE [LARGE SCALE GENOMIC DNA]</scope>
    <source>
        <strain evidence="5 6">EXF-2000</strain>
    </source>
</reference>
<dbReference type="PANTHER" id="PTHR24180">
    <property type="entry name" value="CYCLIN-DEPENDENT KINASE INHIBITOR 2C-RELATED"/>
    <property type="match status" value="1"/>
</dbReference>
<gene>
    <name evidence="5" type="ORF">BTJ68_05293</name>
</gene>
<keyword evidence="1" id="KW-0677">Repeat</keyword>
<proteinExistence type="predicted"/>
<sequence length="178" mass="19403">MASDEGASPRELLLEACRRDNTELLHDLLESDPCNGKSEDIANFLNTTIDALGQSALHIAAQYGSYEVLDMILDQEGVEIDGQEKREGDTCLHKAVRYCNDLAQNAWQEGKACVEILVDAGCDPRIRNKAKLRPIDLVDPRNQDLRTALQTAEMQTMGGDTVVDDDDDGPGGPGSESD</sequence>
<dbReference type="Gene3D" id="1.25.40.20">
    <property type="entry name" value="Ankyrin repeat-containing domain"/>
    <property type="match status" value="1"/>
</dbReference>
<dbReference type="InterPro" id="IPR036770">
    <property type="entry name" value="Ankyrin_rpt-contain_sf"/>
</dbReference>
<keyword evidence="6" id="KW-1185">Reference proteome</keyword>
<dbReference type="VEuPathDB" id="FungiDB:BTJ68_05293"/>
<evidence type="ECO:0000313" key="6">
    <source>
        <dbReference type="Proteomes" id="UP000194280"/>
    </source>
</evidence>
<keyword evidence="2 3" id="KW-0040">ANK repeat</keyword>
<evidence type="ECO:0000256" key="4">
    <source>
        <dbReference type="SAM" id="MobiDB-lite"/>
    </source>
</evidence>